<feature type="region of interest" description="Disordered" evidence="1">
    <location>
        <begin position="61"/>
        <end position="124"/>
    </location>
</feature>
<feature type="domain" description="DUF7730" evidence="2">
    <location>
        <begin position="226"/>
        <end position="398"/>
    </location>
</feature>
<dbReference type="InterPro" id="IPR056632">
    <property type="entry name" value="DUF7730"/>
</dbReference>
<dbReference type="EMBL" id="VIFY01000190">
    <property type="protein sequence ID" value="TQB68790.1"/>
    <property type="molecule type" value="Genomic_DNA"/>
</dbReference>
<name>A0A507QP77_MONPU</name>
<dbReference type="STRING" id="5098.A0A507QP77"/>
<feature type="compositionally biased region" description="Polar residues" evidence="1">
    <location>
        <begin position="82"/>
        <end position="95"/>
    </location>
</feature>
<dbReference type="PANTHER" id="PTHR38790">
    <property type="entry name" value="2EXR DOMAIN-CONTAINING PROTEIN-RELATED"/>
    <property type="match status" value="1"/>
</dbReference>
<reference evidence="3 4" key="1">
    <citation type="submission" date="2019-06" db="EMBL/GenBank/DDBJ databases">
        <title>Wine fermentation using esterase from Monascus purpureus.</title>
        <authorList>
            <person name="Geng C."/>
            <person name="Zhang Y."/>
        </authorList>
    </citation>
    <scope>NUCLEOTIDE SEQUENCE [LARGE SCALE GENOMIC DNA]</scope>
    <source>
        <strain evidence="3">HQ1</strain>
    </source>
</reference>
<accession>A0A507QP77</accession>
<evidence type="ECO:0000313" key="4">
    <source>
        <dbReference type="Proteomes" id="UP000319663"/>
    </source>
</evidence>
<dbReference type="Proteomes" id="UP000319663">
    <property type="component" value="Unassembled WGS sequence"/>
</dbReference>
<dbReference type="AlphaFoldDB" id="A0A507QP77"/>
<organism evidence="3 4">
    <name type="scientific">Monascus purpureus</name>
    <name type="common">Red mold</name>
    <name type="synonym">Monascus anka</name>
    <dbReference type="NCBI Taxonomy" id="5098"/>
    <lineage>
        <taxon>Eukaryota</taxon>
        <taxon>Fungi</taxon>
        <taxon>Dikarya</taxon>
        <taxon>Ascomycota</taxon>
        <taxon>Pezizomycotina</taxon>
        <taxon>Eurotiomycetes</taxon>
        <taxon>Eurotiomycetidae</taxon>
        <taxon>Eurotiales</taxon>
        <taxon>Aspergillaceae</taxon>
        <taxon>Monascus</taxon>
    </lineage>
</organism>
<evidence type="ECO:0000313" key="3">
    <source>
        <dbReference type="EMBL" id="TQB68790.1"/>
    </source>
</evidence>
<keyword evidence="4" id="KW-1185">Reference proteome</keyword>
<gene>
    <name evidence="3" type="ORF">MPDQ_002832</name>
</gene>
<dbReference type="Pfam" id="PF24864">
    <property type="entry name" value="DUF7730"/>
    <property type="match status" value="1"/>
</dbReference>
<evidence type="ECO:0000256" key="1">
    <source>
        <dbReference type="SAM" id="MobiDB-lite"/>
    </source>
</evidence>
<proteinExistence type="predicted"/>
<comment type="caution">
    <text evidence="3">The sequence shown here is derived from an EMBL/GenBank/DDBJ whole genome shotgun (WGS) entry which is preliminary data.</text>
</comment>
<protein>
    <recommendedName>
        <fullName evidence="2">DUF7730 domain-containing protein</fullName>
    </recommendedName>
</protein>
<evidence type="ECO:0000259" key="2">
    <source>
        <dbReference type="Pfam" id="PF24864"/>
    </source>
</evidence>
<sequence>MATTEDADADVVMDAETRPLVIRFSSQMSRNPANPQINRLVEGPEDILGEQVAKLLMRGHSNSKKPHQNLEMPQGGSRGPVNDSSVKGGSSQNCVHRSASASRSHSLKNDDAPRIILSSQNKKEAEVLRLDRESTNNESQNSRLYSILTKGRDISESLCLEGILTGSSPAAATAHTMETQNSPIYVAPECNAVSDIHQTVSVEPDTVPDQNITNDGPVVESAPLSKGSSRFLRLPMELRLQIYKYSFTTHRVEILHQKRKNSDNSKRTCYRLYHHQLHPRNSTTQEAPCRIARFPYTSLPLALMFTCEEIHCETLFLLYSTTQFVFNSTRAVVRFLRVTDKSAQSAIHHVELNHHMYNEPHLLAFSVFKHRSDFAWYLACEAMSDAFTSLRILHVGMTIRDWPIHLELDECWTFPLINFARKNLDYADIKLHMVMFKQERLDAIARMIEKEIMKPTAFQMKDDARIAREKAGKVKALKSLRLVF</sequence>
<dbReference type="OrthoDB" id="4757095at2759"/>
<dbReference type="PANTHER" id="PTHR38790:SF8">
    <property type="entry name" value="F-BOX DOMAIN-CONTAINING PROTEIN"/>
    <property type="match status" value="1"/>
</dbReference>